<gene>
    <name evidence="2" type="ORF">NCTC10719_01454</name>
</gene>
<dbReference type="InterPro" id="IPR043718">
    <property type="entry name" value="DUF5659"/>
</dbReference>
<protein>
    <recommendedName>
        <fullName evidence="1">DUF5659 domain-containing protein</fullName>
    </recommendedName>
</protein>
<feature type="domain" description="DUF5659" evidence="1">
    <location>
        <begin position="5"/>
        <end position="50"/>
    </location>
</feature>
<reference evidence="2 3" key="1">
    <citation type="submission" date="2018-06" db="EMBL/GenBank/DDBJ databases">
        <authorList>
            <consortium name="Pathogen Informatics"/>
            <person name="Doyle S."/>
        </authorList>
    </citation>
    <scope>NUCLEOTIDE SEQUENCE [LARGE SCALE GENOMIC DNA]</scope>
    <source>
        <strain evidence="2 3">NCTC10719</strain>
    </source>
</reference>
<evidence type="ECO:0000313" key="3">
    <source>
        <dbReference type="Proteomes" id="UP000249986"/>
    </source>
</evidence>
<organism evidence="2 3">
    <name type="scientific">Clostridium perfringens</name>
    <dbReference type="NCBI Taxonomy" id="1502"/>
    <lineage>
        <taxon>Bacteria</taxon>
        <taxon>Bacillati</taxon>
        <taxon>Bacillota</taxon>
        <taxon>Clostridia</taxon>
        <taxon>Eubacteriales</taxon>
        <taxon>Clostridiaceae</taxon>
        <taxon>Clostridium</taxon>
    </lineage>
</organism>
<dbReference type="EMBL" id="UAWG01000009">
    <property type="protein sequence ID" value="SQB59911.1"/>
    <property type="molecule type" value="Genomic_DNA"/>
</dbReference>
<dbReference type="AlphaFoldDB" id="A0A2X2Y960"/>
<evidence type="ECO:0000259" key="1">
    <source>
        <dbReference type="Pfam" id="PF18903"/>
    </source>
</evidence>
<name>A0A2X2Y960_CLOPF</name>
<sequence length="52" mass="6179">MYIAKTLRMMNFLVREGFDCIKIKHDLYNPGKVVFAFEDSPKLRSVLHKYKS</sequence>
<evidence type="ECO:0000313" key="2">
    <source>
        <dbReference type="EMBL" id="SQB59911.1"/>
    </source>
</evidence>
<accession>A0A2X2Y960</accession>
<dbReference type="Pfam" id="PF18903">
    <property type="entry name" value="DUF5659"/>
    <property type="match status" value="1"/>
</dbReference>
<dbReference type="RefSeq" id="WP_164804460.1">
    <property type="nucleotide sequence ID" value="NZ_CATNXJ010000022.1"/>
</dbReference>
<proteinExistence type="predicted"/>
<dbReference type="Proteomes" id="UP000249986">
    <property type="component" value="Unassembled WGS sequence"/>
</dbReference>